<feature type="domain" description="Sushi" evidence="13">
    <location>
        <begin position="48"/>
        <end position="107"/>
    </location>
</feature>
<dbReference type="GO" id="GO:0003964">
    <property type="term" value="F:RNA-directed DNA polymerase activity"/>
    <property type="evidence" value="ECO:0007669"/>
    <property type="project" value="UniProtKB-KW"/>
</dbReference>
<dbReference type="SUPFAM" id="SSF56672">
    <property type="entry name" value="DNA/RNA polymerases"/>
    <property type="match status" value="1"/>
</dbReference>
<keyword evidence="3" id="KW-0808">Transferase</keyword>
<keyword evidence="9" id="KW-0695">RNA-directed DNA polymerase</keyword>
<keyword evidence="15" id="KW-1185">Reference proteome</keyword>
<keyword evidence="2 11" id="KW-0768">Sushi</keyword>
<dbReference type="InterPro" id="IPR000436">
    <property type="entry name" value="Sushi_SCR_CCP_dom"/>
</dbReference>
<dbReference type="PANTHER" id="PTHR45785">
    <property type="entry name" value="COMPLEMENT FACTOR H-RELATED"/>
    <property type="match status" value="1"/>
</dbReference>
<dbReference type="GO" id="GO:0016787">
    <property type="term" value="F:hydrolase activity"/>
    <property type="evidence" value="ECO:0007669"/>
    <property type="project" value="UniProtKB-KW"/>
</dbReference>
<keyword evidence="7" id="KW-0255">Endonuclease</keyword>
<evidence type="ECO:0000256" key="9">
    <source>
        <dbReference type="ARBA" id="ARBA00022918"/>
    </source>
</evidence>
<dbReference type="CDD" id="cd00033">
    <property type="entry name" value="CCP"/>
    <property type="match status" value="2"/>
</dbReference>
<evidence type="ECO:0000256" key="4">
    <source>
        <dbReference type="ARBA" id="ARBA00022695"/>
    </source>
</evidence>
<dbReference type="PROSITE" id="PS50923">
    <property type="entry name" value="SUSHI"/>
    <property type="match status" value="2"/>
</dbReference>
<keyword evidence="10 11" id="KW-1015">Disulfide bond</keyword>
<keyword evidence="6 12" id="KW-0732">Signal</keyword>
<comment type="caution">
    <text evidence="11">Lacks conserved residue(s) required for the propagation of feature annotation.</text>
</comment>
<dbReference type="EMBL" id="BMAV01016589">
    <property type="protein sequence ID" value="GFY67485.1"/>
    <property type="molecule type" value="Genomic_DNA"/>
</dbReference>
<evidence type="ECO:0000256" key="11">
    <source>
        <dbReference type="PROSITE-ProRule" id="PRU00302"/>
    </source>
</evidence>
<gene>
    <name evidence="14" type="primary">NCL1_35567</name>
    <name evidence="14" type="ORF">TNIN_375611</name>
</gene>
<dbReference type="AlphaFoldDB" id="A0A8X6YAV5"/>
<evidence type="ECO:0000256" key="2">
    <source>
        <dbReference type="ARBA" id="ARBA00022659"/>
    </source>
</evidence>
<reference evidence="14" key="1">
    <citation type="submission" date="2020-08" db="EMBL/GenBank/DDBJ databases">
        <title>Multicomponent nature underlies the extraordinary mechanical properties of spider dragline silk.</title>
        <authorList>
            <person name="Kono N."/>
            <person name="Nakamura H."/>
            <person name="Mori M."/>
            <person name="Yoshida Y."/>
            <person name="Ohtoshi R."/>
            <person name="Malay A.D."/>
            <person name="Moran D.A.P."/>
            <person name="Tomita M."/>
            <person name="Numata K."/>
            <person name="Arakawa K."/>
        </authorList>
    </citation>
    <scope>NUCLEOTIDE SEQUENCE</scope>
</reference>
<feature type="chain" id="PRO_5036501936" description="Sushi domain-containing protein" evidence="12">
    <location>
        <begin position="22"/>
        <end position="337"/>
    </location>
</feature>
<evidence type="ECO:0000256" key="1">
    <source>
        <dbReference type="ARBA" id="ARBA00004328"/>
    </source>
</evidence>
<dbReference type="OrthoDB" id="10453262at2759"/>
<evidence type="ECO:0000313" key="15">
    <source>
        <dbReference type="Proteomes" id="UP000886998"/>
    </source>
</evidence>
<dbReference type="InterPro" id="IPR043502">
    <property type="entry name" value="DNA/RNA_pol_sf"/>
</dbReference>
<dbReference type="Gene3D" id="2.10.70.10">
    <property type="entry name" value="Complement Module, domain 1"/>
    <property type="match status" value="3"/>
</dbReference>
<keyword evidence="5" id="KW-0540">Nuclease</keyword>
<dbReference type="PANTHER" id="PTHR45785:SF2">
    <property type="entry name" value="COMPLEMENT FACTOR H-RELATED"/>
    <property type="match status" value="1"/>
</dbReference>
<dbReference type="InterPro" id="IPR051503">
    <property type="entry name" value="ComplSys_Reg/VirEntry_Med"/>
</dbReference>
<accession>A0A8X6YAV5</accession>
<keyword evidence="4" id="KW-0548">Nucleotidyltransferase</keyword>
<feature type="disulfide bond" evidence="11">
    <location>
        <begin position="78"/>
        <end position="105"/>
    </location>
</feature>
<evidence type="ECO:0000256" key="12">
    <source>
        <dbReference type="SAM" id="SignalP"/>
    </source>
</evidence>
<dbReference type="SMART" id="SM00032">
    <property type="entry name" value="CCP"/>
    <property type="match status" value="3"/>
</dbReference>
<name>A0A8X6YAV5_9ARAC</name>
<evidence type="ECO:0000313" key="14">
    <source>
        <dbReference type="EMBL" id="GFY67485.1"/>
    </source>
</evidence>
<evidence type="ECO:0000256" key="8">
    <source>
        <dbReference type="ARBA" id="ARBA00022801"/>
    </source>
</evidence>
<evidence type="ECO:0000256" key="6">
    <source>
        <dbReference type="ARBA" id="ARBA00022729"/>
    </source>
</evidence>
<evidence type="ECO:0000256" key="10">
    <source>
        <dbReference type="ARBA" id="ARBA00023157"/>
    </source>
</evidence>
<dbReference type="Proteomes" id="UP000886998">
    <property type="component" value="Unassembled WGS sequence"/>
</dbReference>
<evidence type="ECO:0000256" key="3">
    <source>
        <dbReference type="ARBA" id="ARBA00022679"/>
    </source>
</evidence>
<feature type="domain" description="Sushi" evidence="13">
    <location>
        <begin position="185"/>
        <end position="242"/>
    </location>
</feature>
<feature type="signal peptide" evidence="12">
    <location>
        <begin position="1"/>
        <end position="21"/>
    </location>
</feature>
<comment type="subcellular location">
    <subcellularLocation>
        <location evidence="1">Virion</location>
    </subcellularLocation>
</comment>
<keyword evidence="8" id="KW-0378">Hydrolase</keyword>
<evidence type="ECO:0000259" key="13">
    <source>
        <dbReference type="PROSITE" id="PS50923"/>
    </source>
</evidence>
<dbReference type="Pfam" id="PF00084">
    <property type="entry name" value="Sushi"/>
    <property type="match status" value="2"/>
</dbReference>
<dbReference type="InterPro" id="IPR035976">
    <property type="entry name" value="Sushi/SCR/CCP_sf"/>
</dbReference>
<organism evidence="14 15">
    <name type="scientific">Trichonephila inaurata madagascariensis</name>
    <dbReference type="NCBI Taxonomy" id="2747483"/>
    <lineage>
        <taxon>Eukaryota</taxon>
        <taxon>Metazoa</taxon>
        <taxon>Ecdysozoa</taxon>
        <taxon>Arthropoda</taxon>
        <taxon>Chelicerata</taxon>
        <taxon>Arachnida</taxon>
        <taxon>Araneae</taxon>
        <taxon>Araneomorphae</taxon>
        <taxon>Entelegynae</taxon>
        <taxon>Araneoidea</taxon>
        <taxon>Nephilidae</taxon>
        <taxon>Trichonephila</taxon>
        <taxon>Trichonephila inaurata</taxon>
    </lineage>
</organism>
<proteinExistence type="predicted"/>
<dbReference type="InterPro" id="IPR041373">
    <property type="entry name" value="RT_RNaseH"/>
</dbReference>
<comment type="caution">
    <text evidence="14">The sequence shown here is derived from an EMBL/GenBank/DDBJ whole genome shotgun (WGS) entry which is preliminary data.</text>
</comment>
<evidence type="ECO:0000256" key="7">
    <source>
        <dbReference type="ARBA" id="ARBA00022759"/>
    </source>
</evidence>
<dbReference type="GO" id="GO:0004519">
    <property type="term" value="F:endonuclease activity"/>
    <property type="evidence" value="ECO:0007669"/>
    <property type="project" value="UniProtKB-KW"/>
</dbReference>
<dbReference type="Pfam" id="PF17917">
    <property type="entry name" value="RT_RNaseH"/>
    <property type="match status" value="1"/>
</dbReference>
<sequence length="337" mass="38715">MRPLIRALSFLALLLCFQVQGAYLFDEYQEYPVDYSDEKKDDSADKKPQCNEPLAPEFGKVLVVGNFLEINSRAIFTCEQGREMEGSMTSKCLDSLQWSLPPPKCVKKCSVPKVQHGRIGRPSSFLSFVRRERWSELPEGQKLEDKVLLKLRCDDKYEPLGKHTFEETVNCENGEWFPIPQCEPAKCRSKPPESANATANKVNGSHGERVMYTCIPSFRKKVQETIVCEFGQWTGLVPVCTNTSEDDGIDKAEDMSADKKVLAIINTLKKFRVNLLRQHFKTVSDCSAFQKTRHKKDLFTRIARWALRLEEFDYEMKHRDGGRMKHVDVVSRYSVII</sequence>
<dbReference type="SUPFAM" id="SSF57535">
    <property type="entry name" value="Complement control module/SCR domain"/>
    <property type="match status" value="2"/>
</dbReference>
<evidence type="ECO:0000256" key="5">
    <source>
        <dbReference type="ARBA" id="ARBA00022722"/>
    </source>
</evidence>
<protein>
    <recommendedName>
        <fullName evidence="13">Sushi domain-containing protein</fullName>
    </recommendedName>
</protein>